<sequence>MALSPLDGPTGGYRNAPTSAPEAGYGLAAPPEWTPAGGVLSVDQTELQRAVALFQAAAASAGSAAGKAPRVAGQGLPPWGDDPLGAAFGGGYRDPAEQACAALDELSGLLGDVADRLVTVGRTFAETEAQNIEHARKWQADGRD</sequence>
<reference evidence="2 3" key="1">
    <citation type="submission" date="2019-03" db="EMBL/GenBank/DDBJ databases">
        <title>Draft genome sequences of novel Actinobacteria.</title>
        <authorList>
            <person name="Sahin N."/>
            <person name="Ay H."/>
            <person name="Saygin H."/>
        </authorList>
    </citation>
    <scope>NUCLEOTIDE SEQUENCE [LARGE SCALE GENOMIC DNA]</scope>
    <source>
        <strain evidence="2 3">7K502</strain>
    </source>
</reference>
<evidence type="ECO:0008006" key="4">
    <source>
        <dbReference type="Google" id="ProtNLM"/>
    </source>
</evidence>
<feature type="region of interest" description="Disordered" evidence="1">
    <location>
        <begin position="1"/>
        <end position="30"/>
    </location>
</feature>
<evidence type="ECO:0000313" key="2">
    <source>
        <dbReference type="EMBL" id="TDD34902.1"/>
    </source>
</evidence>
<protein>
    <recommendedName>
        <fullName evidence="4">Excreted virulence factor EspC, type VII ESX diderm</fullName>
    </recommendedName>
</protein>
<dbReference type="OrthoDB" id="4264666at2"/>
<dbReference type="RefSeq" id="WP_132494963.1">
    <property type="nucleotide sequence ID" value="NZ_SMKW01000135.1"/>
</dbReference>
<evidence type="ECO:0000256" key="1">
    <source>
        <dbReference type="SAM" id="MobiDB-lite"/>
    </source>
</evidence>
<dbReference type="AlphaFoldDB" id="A0A4R4XWC2"/>
<organism evidence="2 3">
    <name type="scientific">Saccharopolyspora elongata</name>
    <dbReference type="NCBI Taxonomy" id="2530387"/>
    <lineage>
        <taxon>Bacteria</taxon>
        <taxon>Bacillati</taxon>
        <taxon>Actinomycetota</taxon>
        <taxon>Actinomycetes</taxon>
        <taxon>Pseudonocardiales</taxon>
        <taxon>Pseudonocardiaceae</taxon>
        <taxon>Saccharopolyspora</taxon>
    </lineage>
</organism>
<dbReference type="EMBL" id="SMKW01000135">
    <property type="protein sequence ID" value="TDD34902.1"/>
    <property type="molecule type" value="Genomic_DNA"/>
</dbReference>
<evidence type="ECO:0000313" key="3">
    <source>
        <dbReference type="Proteomes" id="UP000294947"/>
    </source>
</evidence>
<proteinExistence type="predicted"/>
<gene>
    <name evidence="2" type="ORF">E1288_43905</name>
</gene>
<dbReference type="Proteomes" id="UP000294947">
    <property type="component" value="Unassembled WGS sequence"/>
</dbReference>
<keyword evidence="3" id="KW-1185">Reference proteome</keyword>
<accession>A0A4R4XWC2</accession>
<comment type="caution">
    <text evidence="2">The sequence shown here is derived from an EMBL/GenBank/DDBJ whole genome shotgun (WGS) entry which is preliminary data.</text>
</comment>
<name>A0A4R4XWC2_9PSEU</name>